<reference evidence="2 3" key="1">
    <citation type="journal article" date="2021" name="J. Hered.">
        <title>A chromosome-level genome assembly of the parasitoid wasp, Cotesia glomerata (Hymenoptera: Braconidae).</title>
        <authorList>
            <person name="Pinto B.J."/>
            <person name="Weis J.J."/>
            <person name="Gamble T."/>
            <person name="Ode P.J."/>
            <person name="Paul R."/>
            <person name="Zaspel J.M."/>
        </authorList>
    </citation>
    <scope>NUCLEOTIDE SEQUENCE [LARGE SCALE GENOMIC DNA]</scope>
    <source>
        <strain evidence="2">CgM1</strain>
    </source>
</reference>
<proteinExistence type="predicted"/>
<dbReference type="AlphaFoldDB" id="A0AAV7HWG7"/>
<evidence type="ECO:0000256" key="1">
    <source>
        <dbReference type="SAM" id="MobiDB-lite"/>
    </source>
</evidence>
<comment type="caution">
    <text evidence="2">The sequence shown here is derived from an EMBL/GenBank/DDBJ whole genome shotgun (WGS) entry which is preliminary data.</text>
</comment>
<gene>
    <name evidence="2" type="ORF">KQX54_009451</name>
</gene>
<accession>A0AAV7HWG7</accession>
<feature type="compositionally biased region" description="Polar residues" evidence="1">
    <location>
        <begin position="21"/>
        <end position="36"/>
    </location>
</feature>
<organism evidence="2 3">
    <name type="scientific">Cotesia glomerata</name>
    <name type="common">Lepidopteran parasitic wasp</name>
    <name type="synonym">Apanteles glomeratus</name>
    <dbReference type="NCBI Taxonomy" id="32391"/>
    <lineage>
        <taxon>Eukaryota</taxon>
        <taxon>Metazoa</taxon>
        <taxon>Ecdysozoa</taxon>
        <taxon>Arthropoda</taxon>
        <taxon>Hexapoda</taxon>
        <taxon>Insecta</taxon>
        <taxon>Pterygota</taxon>
        <taxon>Neoptera</taxon>
        <taxon>Endopterygota</taxon>
        <taxon>Hymenoptera</taxon>
        <taxon>Apocrita</taxon>
        <taxon>Ichneumonoidea</taxon>
        <taxon>Braconidae</taxon>
        <taxon>Microgastrinae</taxon>
        <taxon>Cotesia</taxon>
    </lineage>
</organism>
<feature type="compositionally biased region" description="Basic and acidic residues" evidence="1">
    <location>
        <begin position="75"/>
        <end position="109"/>
    </location>
</feature>
<feature type="compositionally biased region" description="Acidic residues" evidence="1">
    <location>
        <begin position="122"/>
        <end position="145"/>
    </location>
</feature>
<feature type="region of interest" description="Disordered" evidence="1">
    <location>
        <begin position="15"/>
        <end position="145"/>
    </location>
</feature>
<protein>
    <submittedName>
        <fullName evidence="2">Uncharacterized protein</fullName>
    </submittedName>
</protein>
<name>A0AAV7HWG7_COTGL</name>
<feature type="compositionally biased region" description="Basic and acidic residues" evidence="1">
    <location>
        <begin position="40"/>
        <end position="50"/>
    </location>
</feature>
<dbReference type="EMBL" id="JAHXZJ010002982">
    <property type="protein sequence ID" value="KAH0534872.1"/>
    <property type="molecule type" value="Genomic_DNA"/>
</dbReference>
<dbReference type="Proteomes" id="UP000826195">
    <property type="component" value="Unassembled WGS sequence"/>
</dbReference>
<sequence length="145" mass="16508">MLEIPNNTKIKKVTVMDQASEKNTSISISTGEQNTVPAEKFAKHKSDEHSAVSCDLRGSSNKDSREEMKQEDDDVKPSSARDEVDTSKQKNDSVEKEGSNNDDKNQEEKYDVDEEHGVGLYCDEEDNPFEDVYEELDSDRDDDYY</sequence>
<evidence type="ECO:0000313" key="2">
    <source>
        <dbReference type="EMBL" id="KAH0534872.1"/>
    </source>
</evidence>
<evidence type="ECO:0000313" key="3">
    <source>
        <dbReference type="Proteomes" id="UP000826195"/>
    </source>
</evidence>
<keyword evidence="3" id="KW-1185">Reference proteome</keyword>